<keyword evidence="2" id="KW-0732">Signal</keyword>
<dbReference type="InterPro" id="IPR028994">
    <property type="entry name" value="Integrin_alpha_N"/>
</dbReference>
<sequence length="199" mass="21620">MKNLSFAAILLMTACQATTTTSTEPTTTPTEAAPVGAAATPPSNANKVGEEVHGDFNGDGKPETAYVVQTAQAEGNPVEDGKPANYEVRFSDESMPNINIGCCESLLINEGDLNGDGKDELSTYQAPMNGNTYAMKTYSFHDKNWKTFIDTFLIPTGGEELTLDALEQRIVLENGKVYYYDVDVNDENFQLVKKPAKTM</sequence>
<keyword evidence="4" id="KW-1185">Reference proteome</keyword>
<dbReference type="Proteomes" id="UP000249547">
    <property type="component" value="Unassembled WGS sequence"/>
</dbReference>
<dbReference type="SUPFAM" id="SSF69318">
    <property type="entry name" value="Integrin alpha N-terminal domain"/>
    <property type="match status" value="1"/>
</dbReference>
<dbReference type="PROSITE" id="PS51257">
    <property type="entry name" value="PROKAR_LIPOPROTEIN"/>
    <property type="match status" value="1"/>
</dbReference>
<dbReference type="Gene3D" id="2.40.128.340">
    <property type="match status" value="1"/>
</dbReference>
<reference evidence="3 4" key="1">
    <citation type="submission" date="2018-06" db="EMBL/GenBank/DDBJ databases">
        <title>Genomic Encyclopedia of Archaeal and Bacterial Type Strains, Phase II (KMG-II): from individual species to whole genera.</title>
        <authorList>
            <person name="Goeker M."/>
        </authorList>
    </citation>
    <scope>NUCLEOTIDE SEQUENCE [LARGE SCALE GENOMIC DNA]</scope>
    <source>
        <strain evidence="3 4">DSM 23857</strain>
    </source>
</reference>
<organism evidence="3 4">
    <name type="scientific">Chitinophaga skermanii</name>
    <dbReference type="NCBI Taxonomy" id="331697"/>
    <lineage>
        <taxon>Bacteria</taxon>
        <taxon>Pseudomonadati</taxon>
        <taxon>Bacteroidota</taxon>
        <taxon>Chitinophagia</taxon>
        <taxon>Chitinophagales</taxon>
        <taxon>Chitinophagaceae</taxon>
        <taxon>Chitinophaga</taxon>
    </lineage>
</organism>
<dbReference type="AlphaFoldDB" id="A0A327Q1C6"/>
<evidence type="ECO:0008006" key="5">
    <source>
        <dbReference type="Google" id="ProtNLM"/>
    </source>
</evidence>
<comment type="caution">
    <text evidence="3">The sequence shown here is derived from an EMBL/GenBank/DDBJ whole genome shotgun (WGS) entry which is preliminary data.</text>
</comment>
<feature type="chain" id="PRO_5016398137" description="Lipoprotein" evidence="2">
    <location>
        <begin position="18"/>
        <end position="199"/>
    </location>
</feature>
<feature type="region of interest" description="Disordered" evidence="1">
    <location>
        <begin position="18"/>
        <end position="45"/>
    </location>
</feature>
<feature type="signal peptide" evidence="2">
    <location>
        <begin position="1"/>
        <end position="17"/>
    </location>
</feature>
<name>A0A327Q1C6_9BACT</name>
<feature type="compositionally biased region" description="Low complexity" evidence="1">
    <location>
        <begin position="18"/>
        <end position="42"/>
    </location>
</feature>
<accession>A0A327Q1C6</accession>
<dbReference type="RefSeq" id="WP_111600438.1">
    <property type="nucleotide sequence ID" value="NZ_QLLL01000015.1"/>
</dbReference>
<proteinExistence type="predicted"/>
<gene>
    <name evidence="3" type="ORF">LX64_05065</name>
</gene>
<evidence type="ECO:0000313" key="4">
    <source>
        <dbReference type="Proteomes" id="UP000249547"/>
    </source>
</evidence>
<evidence type="ECO:0000256" key="1">
    <source>
        <dbReference type="SAM" id="MobiDB-lite"/>
    </source>
</evidence>
<evidence type="ECO:0000313" key="3">
    <source>
        <dbReference type="EMBL" id="RAI97557.1"/>
    </source>
</evidence>
<dbReference type="EMBL" id="QLLL01000015">
    <property type="protein sequence ID" value="RAI97557.1"/>
    <property type="molecule type" value="Genomic_DNA"/>
</dbReference>
<protein>
    <recommendedName>
        <fullName evidence="5">Lipoprotein</fullName>
    </recommendedName>
</protein>
<dbReference type="OrthoDB" id="637392at2"/>
<evidence type="ECO:0000256" key="2">
    <source>
        <dbReference type="SAM" id="SignalP"/>
    </source>
</evidence>